<dbReference type="InterPro" id="IPR029016">
    <property type="entry name" value="GAF-like_dom_sf"/>
</dbReference>
<keyword evidence="7" id="KW-1185">Reference proteome</keyword>
<dbReference type="Pfam" id="PF02518">
    <property type="entry name" value="HATPase_c"/>
    <property type="match status" value="1"/>
</dbReference>
<dbReference type="CDD" id="cd16917">
    <property type="entry name" value="HATPase_UhpB-NarQ-NarX-like"/>
    <property type="match status" value="1"/>
</dbReference>
<name>A0ABQ3UEE3_STRHY</name>
<dbReference type="Gene3D" id="1.20.5.1930">
    <property type="match status" value="1"/>
</dbReference>
<evidence type="ECO:0000256" key="2">
    <source>
        <dbReference type="ARBA" id="ARBA00022777"/>
    </source>
</evidence>
<evidence type="ECO:0000313" key="7">
    <source>
        <dbReference type="Proteomes" id="UP001054854"/>
    </source>
</evidence>
<dbReference type="Gene3D" id="3.30.450.40">
    <property type="match status" value="2"/>
</dbReference>
<sequence length="579" mass="61640">MVDECGQGPRDGGVSAALPQLRLDELLEGLQRQVARVRAARDRVHTLLDAVLVIGSDLELEVVLQRIVESAVSLVDARYGALGVLGEEGTIRQFLTVGVDEETIAGMGHYPRGAGILGLLIRHPEPLRLADLARHPASVGFPPGHPPMTSFLGTPVMVREQVFGNLYLTDKQGAAQFDADDEAVLRTLAAAAGVAIDNARLYEDARRRQRWLAASNELTRSLLSGTDPAVVLESFTSTVREMAGADLVTLAIPVGDGSELVIEAASGTHAERARGLVLGAATLAAKVFASGETITSEAVSADPRAAGGSAAIVELGPAFLVPLGTRDHVRGVLQVANAPGGPVFADTVIDMVIGYGNQAALALDVAEHRQDADRMLILNDRDRIARDLHDLVIQRLFASALTLQSTLGRLTGQPQTSTRVHQVVDDLDDTIKVIRSTIYSLREQERTRSQSLRTRLVAAMERATQTLGFTPALRMTGLLDTTVPTPHAEHLLAVTGEALTNVARHARATSVDVTVEVTGTQLRLEVADNGCGVNPAVTRRSGLANLRHRAEELGGSFSLRPNKPTGTVVEWTAPLPTTP</sequence>
<dbReference type="Gene3D" id="3.30.565.10">
    <property type="entry name" value="Histidine kinase-like ATPase, C-terminal domain"/>
    <property type="match status" value="1"/>
</dbReference>
<keyword evidence="3" id="KW-0902">Two-component regulatory system</keyword>
<dbReference type="InterPro" id="IPR003594">
    <property type="entry name" value="HATPase_dom"/>
</dbReference>
<feature type="domain" description="Histidine kinase/HSP90-like ATPase" evidence="5">
    <location>
        <begin position="486"/>
        <end position="577"/>
    </location>
</feature>
<keyword evidence="2 6" id="KW-0418">Kinase</keyword>
<dbReference type="PANTHER" id="PTHR24421:SF56">
    <property type="entry name" value="OXYGEN SENSOR HISTIDINE KINASE RESPONSE REGULATOR DOST"/>
    <property type="match status" value="1"/>
</dbReference>
<keyword evidence="1" id="KW-0808">Transferase</keyword>
<dbReference type="SUPFAM" id="SSF55781">
    <property type="entry name" value="GAF domain-like"/>
    <property type="match status" value="2"/>
</dbReference>
<proteinExistence type="predicted"/>
<feature type="domain" description="GAF" evidence="4">
    <location>
        <begin position="227"/>
        <end position="373"/>
    </location>
</feature>
<feature type="domain" description="GAF" evidence="4">
    <location>
        <begin position="59"/>
        <end position="206"/>
    </location>
</feature>
<evidence type="ECO:0000313" key="6">
    <source>
        <dbReference type="EMBL" id="GHJ33959.1"/>
    </source>
</evidence>
<dbReference type="PANTHER" id="PTHR24421">
    <property type="entry name" value="NITRATE/NITRITE SENSOR PROTEIN NARX-RELATED"/>
    <property type="match status" value="1"/>
</dbReference>
<dbReference type="EMBL" id="BNEK01000005">
    <property type="protein sequence ID" value="GHJ33959.1"/>
    <property type="molecule type" value="Genomic_DNA"/>
</dbReference>
<protein>
    <submittedName>
        <fullName evidence="6">Histidine kinase</fullName>
    </submittedName>
</protein>
<dbReference type="InterPro" id="IPR036890">
    <property type="entry name" value="HATPase_C_sf"/>
</dbReference>
<evidence type="ECO:0000259" key="5">
    <source>
        <dbReference type="SMART" id="SM00387"/>
    </source>
</evidence>
<dbReference type="InterPro" id="IPR003018">
    <property type="entry name" value="GAF"/>
</dbReference>
<dbReference type="InterPro" id="IPR011712">
    <property type="entry name" value="Sig_transdc_His_kin_sub3_dim/P"/>
</dbReference>
<reference evidence="6" key="1">
    <citation type="submission" date="2024-05" db="EMBL/GenBank/DDBJ databases">
        <title>Whole genome shotgun sequence of Streptomyces hygroscopicus NBRC 113678.</title>
        <authorList>
            <person name="Komaki H."/>
            <person name="Tamura T."/>
        </authorList>
    </citation>
    <scope>NUCLEOTIDE SEQUENCE</scope>
    <source>
        <strain evidence="6">N11-34</strain>
    </source>
</reference>
<dbReference type="GO" id="GO:0016301">
    <property type="term" value="F:kinase activity"/>
    <property type="evidence" value="ECO:0007669"/>
    <property type="project" value="UniProtKB-KW"/>
</dbReference>
<evidence type="ECO:0000256" key="3">
    <source>
        <dbReference type="ARBA" id="ARBA00023012"/>
    </source>
</evidence>
<evidence type="ECO:0000259" key="4">
    <source>
        <dbReference type="SMART" id="SM00065"/>
    </source>
</evidence>
<dbReference type="SMART" id="SM00065">
    <property type="entry name" value="GAF"/>
    <property type="match status" value="2"/>
</dbReference>
<dbReference type="Pfam" id="PF13185">
    <property type="entry name" value="GAF_2"/>
    <property type="match status" value="2"/>
</dbReference>
<dbReference type="Proteomes" id="UP001054854">
    <property type="component" value="Unassembled WGS sequence"/>
</dbReference>
<dbReference type="SUPFAM" id="SSF55874">
    <property type="entry name" value="ATPase domain of HSP90 chaperone/DNA topoisomerase II/histidine kinase"/>
    <property type="match status" value="1"/>
</dbReference>
<gene>
    <name evidence="6" type="ORF">TPA0910_83920</name>
</gene>
<evidence type="ECO:0000256" key="1">
    <source>
        <dbReference type="ARBA" id="ARBA00022679"/>
    </source>
</evidence>
<dbReference type="SMART" id="SM00387">
    <property type="entry name" value="HATPase_c"/>
    <property type="match status" value="1"/>
</dbReference>
<dbReference type="Pfam" id="PF07730">
    <property type="entry name" value="HisKA_3"/>
    <property type="match status" value="1"/>
</dbReference>
<dbReference type="InterPro" id="IPR050482">
    <property type="entry name" value="Sensor_HK_TwoCompSys"/>
</dbReference>
<comment type="caution">
    <text evidence="6">The sequence shown here is derived from an EMBL/GenBank/DDBJ whole genome shotgun (WGS) entry which is preliminary data.</text>
</comment>
<accession>A0ABQ3UEE3</accession>
<organism evidence="6 7">
    <name type="scientific">Streptomyces hygroscopicus</name>
    <dbReference type="NCBI Taxonomy" id="1912"/>
    <lineage>
        <taxon>Bacteria</taxon>
        <taxon>Bacillati</taxon>
        <taxon>Actinomycetota</taxon>
        <taxon>Actinomycetes</taxon>
        <taxon>Kitasatosporales</taxon>
        <taxon>Streptomycetaceae</taxon>
        <taxon>Streptomyces</taxon>
        <taxon>Streptomyces violaceusniger group</taxon>
    </lineage>
</organism>